<keyword evidence="3" id="KW-1185">Reference proteome</keyword>
<evidence type="ECO:0000313" key="2">
    <source>
        <dbReference type="EMBL" id="SNS80475.1"/>
    </source>
</evidence>
<reference evidence="3" key="1">
    <citation type="submission" date="2017-06" db="EMBL/GenBank/DDBJ databases">
        <authorList>
            <person name="Varghese N."/>
            <person name="Submissions S."/>
        </authorList>
    </citation>
    <scope>NUCLEOTIDE SEQUENCE [LARGE SCALE GENOMIC DNA]</scope>
    <source>
        <strain evidence="3">DSM 44485</strain>
    </source>
</reference>
<dbReference type="Gene3D" id="1.25.40.10">
    <property type="entry name" value="Tetratricopeptide repeat domain"/>
    <property type="match status" value="1"/>
</dbReference>
<feature type="region of interest" description="Disordered" evidence="1">
    <location>
        <begin position="1"/>
        <end position="24"/>
    </location>
</feature>
<feature type="compositionally biased region" description="Basic and acidic residues" evidence="1">
    <location>
        <begin position="7"/>
        <end position="24"/>
    </location>
</feature>
<gene>
    <name evidence="2" type="ORF">SAMN06265355_13119</name>
</gene>
<accession>A0A239HH54</accession>
<organism evidence="2 3">
    <name type="scientific">Actinomadura mexicana</name>
    <dbReference type="NCBI Taxonomy" id="134959"/>
    <lineage>
        <taxon>Bacteria</taxon>
        <taxon>Bacillati</taxon>
        <taxon>Actinomycetota</taxon>
        <taxon>Actinomycetes</taxon>
        <taxon>Streptosporangiales</taxon>
        <taxon>Thermomonosporaceae</taxon>
        <taxon>Actinomadura</taxon>
    </lineage>
</organism>
<dbReference type="Proteomes" id="UP000198420">
    <property type="component" value="Unassembled WGS sequence"/>
</dbReference>
<name>A0A239HH54_9ACTN</name>
<sequence length="416" mass="45772">MTPGSKEIGRRLRAAREAPPRWSRAEMARRLRAAADSDERARLPHVASLADQIKQWEVGKWAPSARYRELYVRATGRTAGELFGADTEAQAAPPPLDAHPLPMLLTPPSAGAESSRPLTVAGVEALLGRLYRLDDEFGGNELCKVIEGQVNAAFRLFNEALRIQTERRLLTAVAGLTQMAGWLSIDATRHADASRYLSATVYAAHETDDLGLASHAMGYMSLHAFYRDQPQRARTLADAALSLARAEATPRTRAALHNRSARAHARLGEVTPCRRQLDLARAEYARDQTRAEPQWTTYVSPAEIAAQRGACMLDLALQRMLSPAEAVAALTEAVHLAETTTPDHARDIAHYKTRLATAHLLQDEPEQAARVAGEAHDLAIRIGSARIDERFAELVARMQPYDVPEVRALVDRVTTR</sequence>
<dbReference type="AlphaFoldDB" id="A0A239HH54"/>
<dbReference type="RefSeq" id="WP_089316969.1">
    <property type="nucleotide sequence ID" value="NZ_FZNP01000031.1"/>
</dbReference>
<proteinExistence type="predicted"/>
<dbReference type="EMBL" id="FZNP01000031">
    <property type="protein sequence ID" value="SNS80475.1"/>
    <property type="molecule type" value="Genomic_DNA"/>
</dbReference>
<protein>
    <recommendedName>
        <fullName evidence="4">HTH cro/C1-type domain-containing protein</fullName>
    </recommendedName>
</protein>
<evidence type="ECO:0000256" key="1">
    <source>
        <dbReference type="SAM" id="MobiDB-lite"/>
    </source>
</evidence>
<dbReference type="InterPro" id="IPR011990">
    <property type="entry name" value="TPR-like_helical_dom_sf"/>
</dbReference>
<evidence type="ECO:0000313" key="3">
    <source>
        <dbReference type="Proteomes" id="UP000198420"/>
    </source>
</evidence>
<evidence type="ECO:0008006" key="4">
    <source>
        <dbReference type="Google" id="ProtNLM"/>
    </source>
</evidence>
<dbReference type="OrthoDB" id="4074704at2"/>